<dbReference type="PANTHER" id="PTHR34524">
    <property type="entry name" value="CALCYPHOSIN"/>
    <property type="match status" value="1"/>
</dbReference>
<dbReference type="Proteomes" id="UP000095300">
    <property type="component" value="Unassembled WGS sequence"/>
</dbReference>
<feature type="domain" description="EF-hand" evidence="4">
    <location>
        <begin position="116"/>
        <end position="151"/>
    </location>
</feature>
<evidence type="ECO:0000256" key="2">
    <source>
        <dbReference type="ARBA" id="ARBA00022737"/>
    </source>
</evidence>
<dbReference type="VEuPathDB" id="VectorBase:SCAU003625"/>
<dbReference type="Gene3D" id="1.10.238.10">
    <property type="entry name" value="EF-hand"/>
    <property type="match status" value="2"/>
</dbReference>
<evidence type="ECO:0000313" key="6">
    <source>
        <dbReference type="Proteomes" id="UP000095300"/>
    </source>
</evidence>
<evidence type="ECO:0000256" key="3">
    <source>
        <dbReference type="ARBA" id="ARBA00022837"/>
    </source>
</evidence>
<dbReference type="PROSITE" id="PS50222">
    <property type="entry name" value="EF_HAND_2"/>
    <property type="match status" value="2"/>
</dbReference>
<dbReference type="Pfam" id="PF13833">
    <property type="entry name" value="EF-hand_8"/>
    <property type="match status" value="1"/>
</dbReference>
<dbReference type="EnsemblMetazoa" id="SCAU003625-RA">
    <property type="protein sequence ID" value="SCAU003625-PA"/>
    <property type="gene ID" value="SCAU003625"/>
</dbReference>
<protein>
    <recommendedName>
        <fullName evidence="4">EF-hand domain-containing protein</fullName>
    </recommendedName>
</protein>
<dbReference type="InterPro" id="IPR051581">
    <property type="entry name" value="Ca-bind"/>
</dbReference>
<sequence>MSFRDDFYLKEATLVNRARRELANGLQKDPIENLRLLCFAHGVTGILKLSRALRSMENDGTKTLNFEEFKAAMQKSGMGCSENEIKELFDGFVDENKGVLSTNDFLAKVRPAMTRSRLEVIEKAFAKADPTGNGVIFVGDLKHIYNVKDHPKYLSGELTEKEILTDFLNNFRSDNGKFNDGKIYKEEFINYYSSVSASIERDAYFDLVMRRAYKL</sequence>
<keyword evidence="3" id="KW-0106">Calcium</keyword>
<reference evidence="5" key="1">
    <citation type="submission" date="2020-05" db="UniProtKB">
        <authorList>
            <consortium name="EnsemblMetazoa"/>
        </authorList>
    </citation>
    <scope>IDENTIFICATION</scope>
    <source>
        <strain evidence="5">USDA</strain>
    </source>
</reference>
<evidence type="ECO:0000259" key="4">
    <source>
        <dbReference type="PROSITE" id="PS50222"/>
    </source>
</evidence>
<accession>A0A1I8NZZ4</accession>
<dbReference type="InterPro" id="IPR002048">
    <property type="entry name" value="EF_hand_dom"/>
</dbReference>
<dbReference type="KEGG" id="scac:106095202"/>
<evidence type="ECO:0000256" key="1">
    <source>
        <dbReference type="ARBA" id="ARBA00022723"/>
    </source>
</evidence>
<proteinExistence type="predicted"/>
<dbReference type="AlphaFoldDB" id="A0A1I8NZZ4"/>
<dbReference type="STRING" id="35570.A0A1I8NZZ4"/>
<keyword evidence="6" id="KW-1185">Reference proteome</keyword>
<dbReference type="OrthoDB" id="444540at2759"/>
<keyword evidence="2" id="KW-0677">Repeat</keyword>
<organism evidence="5 6">
    <name type="scientific">Stomoxys calcitrans</name>
    <name type="common">Stable fly</name>
    <name type="synonym">Conops calcitrans</name>
    <dbReference type="NCBI Taxonomy" id="35570"/>
    <lineage>
        <taxon>Eukaryota</taxon>
        <taxon>Metazoa</taxon>
        <taxon>Ecdysozoa</taxon>
        <taxon>Arthropoda</taxon>
        <taxon>Hexapoda</taxon>
        <taxon>Insecta</taxon>
        <taxon>Pterygota</taxon>
        <taxon>Neoptera</taxon>
        <taxon>Endopterygota</taxon>
        <taxon>Diptera</taxon>
        <taxon>Brachycera</taxon>
        <taxon>Muscomorpha</taxon>
        <taxon>Muscoidea</taxon>
        <taxon>Muscidae</taxon>
        <taxon>Stomoxys</taxon>
    </lineage>
</organism>
<dbReference type="SMART" id="SM00054">
    <property type="entry name" value="EFh"/>
    <property type="match status" value="2"/>
</dbReference>
<gene>
    <name evidence="5" type="primary">106095202</name>
</gene>
<dbReference type="InterPro" id="IPR011992">
    <property type="entry name" value="EF-hand-dom_pair"/>
</dbReference>
<dbReference type="GO" id="GO:0005509">
    <property type="term" value="F:calcium ion binding"/>
    <property type="evidence" value="ECO:0007669"/>
    <property type="project" value="InterPro"/>
</dbReference>
<dbReference type="SUPFAM" id="SSF47473">
    <property type="entry name" value="EF-hand"/>
    <property type="match status" value="1"/>
</dbReference>
<feature type="domain" description="EF-hand" evidence="4">
    <location>
        <begin position="44"/>
        <end position="79"/>
    </location>
</feature>
<dbReference type="PANTHER" id="PTHR34524:SF6">
    <property type="entry name" value="CALCYPHOSINE LIKE"/>
    <property type="match status" value="1"/>
</dbReference>
<name>A0A1I8NZZ4_STOCA</name>
<keyword evidence="1" id="KW-0479">Metal-binding</keyword>
<evidence type="ECO:0000313" key="5">
    <source>
        <dbReference type="EnsemblMetazoa" id="SCAU003625-PA"/>
    </source>
</evidence>